<name>A0A2G5GJ12_CERBT</name>
<accession>A0A2G5GJ12</accession>
<protein>
    <submittedName>
        <fullName evidence="2">Uncharacterized protein</fullName>
    </submittedName>
</protein>
<feature type="region of interest" description="Disordered" evidence="1">
    <location>
        <begin position="244"/>
        <end position="287"/>
    </location>
</feature>
<proteinExistence type="predicted"/>
<feature type="compositionally biased region" description="Polar residues" evidence="1">
    <location>
        <begin position="265"/>
        <end position="281"/>
    </location>
</feature>
<dbReference type="AlphaFoldDB" id="A0A2G5GJ12"/>
<organism evidence="2 3">
    <name type="scientific">Cercospora beticola</name>
    <name type="common">Sugarbeet leaf spot fungus</name>
    <dbReference type="NCBI Taxonomy" id="122368"/>
    <lineage>
        <taxon>Eukaryota</taxon>
        <taxon>Fungi</taxon>
        <taxon>Dikarya</taxon>
        <taxon>Ascomycota</taxon>
        <taxon>Pezizomycotina</taxon>
        <taxon>Dothideomycetes</taxon>
        <taxon>Dothideomycetidae</taxon>
        <taxon>Mycosphaerellales</taxon>
        <taxon>Mycosphaerellaceae</taxon>
        <taxon>Cercospora</taxon>
    </lineage>
</organism>
<dbReference type="Proteomes" id="UP000230605">
    <property type="component" value="Unassembled WGS sequence"/>
</dbReference>
<feature type="compositionally biased region" description="Low complexity" evidence="1">
    <location>
        <begin position="244"/>
        <end position="264"/>
    </location>
</feature>
<evidence type="ECO:0000313" key="2">
    <source>
        <dbReference type="EMBL" id="PIA80052.1"/>
    </source>
</evidence>
<reference evidence="2 3" key="1">
    <citation type="submission" date="2015-10" db="EMBL/GenBank/DDBJ databases">
        <title>The cercosporin biosynthetic gene cluster was horizontally transferred to several fungal lineages and shown to be expanded in Cercospora beticola based on microsynteny with recipient genomes.</title>
        <authorList>
            <person name="De Jonge R."/>
            <person name="Ebert M.K."/>
            <person name="Suttle J.C."/>
            <person name="Jurick Ii W.M."/>
            <person name="Secor G.A."/>
            <person name="Thomma B.P."/>
            <person name="Van De Peer Y."/>
            <person name="Bolton M.D."/>
        </authorList>
    </citation>
    <scope>NUCLEOTIDE SEQUENCE [LARGE SCALE GENOMIC DNA]</scope>
    <source>
        <strain evidence="2 3">09-40</strain>
    </source>
</reference>
<sequence length="311" mass="33033">MHNHPAAKQVRAHNRNANTLPLCNGRHIYCGHCPRIHSHQHQHSLHNTPSAYRFTLVTITLVPNITLTTQPKCSSSSLLSPLWPSLLLLPSSARQRLNPTLASQLANSRPMVATTHRARAPTSTTATATETPVMAMATLAAETVTLATTLAMATATTLLSAATTTSPTTMTIPLETTTVPLAVMMTLLEATMATTVGTTMPLSLHSTHALASPTLPSAAPPTFSAWPTWIALLSRRQSRPVTTSSLSAPHLASAPAAVPSLSSARDSSAPPQLLKRSNTSDTIRHHGRGQFSLVSMIDDTEGWNGNGRTHA</sequence>
<dbReference type="EMBL" id="LKMD01000252">
    <property type="protein sequence ID" value="PIA80052.1"/>
    <property type="molecule type" value="Genomic_DNA"/>
</dbReference>
<comment type="caution">
    <text evidence="2">The sequence shown here is derived from an EMBL/GenBank/DDBJ whole genome shotgun (WGS) entry which is preliminary data.</text>
</comment>
<evidence type="ECO:0000313" key="3">
    <source>
        <dbReference type="Proteomes" id="UP000230605"/>
    </source>
</evidence>
<evidence type="ECO:0000256" key="1">
    <source>
        <dbReference type="SAM" id="MobiDB-lite"/>
    </source>
</evidence>
<gene>
    <name evidence="2" type="ORF">CB0940_12157</name>
</gene>